<dbReference type="Pfam" id="PF08401">
    <property type="entry name" value="ArdcN"/>
    <property type="match status" value="1"/>
</dbReference>
<dbReference type="GO" id="GO:0003697">
    <property type="term" value="F:single-stranded DNA binding"/>
    <property type="evidence" value="ECO:0007669"/>
    <property type="project" value="InterPro"/>
</dbReference>
<keyword evidence="5" id="KW-1185">Reference proteome</keyword>
<dbReference type="AlphaFoldDB" id="A0A1H5J8V8"/>
<gene>
    <name evidence="4" type="ORF">SAMN04488561_1459</name>
</gene>
<dbReference type="STRING" id="561176.SAMN04488561_1459"/>
<dbReference type="OrthoDB" id="7605626at2"/>
<feature type="region of interest" description="Disordered" evidence="1">
    <location>
        <begin position="309"/>
        <end position="358"/>
    </location>
</feature>
<dbReference type="Proteomes" id="UP000181980">
    <property type="component" value="Unassembled WGS sequence"/>
</dbReference>
<feature type="domain" description="IrrE N-terminal-like" evidence="2">
    <location>
        <begin position="202"/>
        <end position="254"/>
    </location>
</feature>
<evidence type="ECO:0000313" key="5">
    <source>
        <dbReference type="Proteomes" id="UP000181980"/>
    </source>
</evidence>
<reference evidence="5" key="1">
    <citation type="submission" date="2016-10" db="EMBL/GenBank/DDBJ databases">
        <authorList>
            <person name="Varghese N."/>
            <person name="Submissions S."/>
        </authorList>
    </citation>
    <scope>NUCLEOTIDE SEQUENCE [LARGE SCALE GENOMIC DNA]</scope>
    <source>
        <strain evidence="5">DSM 45237</strain>
    </source>
</reference>
<evidence type="ECO:0000259" key="2">
    <source>
        <dbReference type="Pfam" id="PF06114"/>
    </source>
</evidence>
<feature type="compositionally biased region" description="Low complexity" evidence="1">
    <location>
        <begin position="322"/>
        <end position="343"/>
    </location>
</feature>
<evidence type="ECO:0000259" key="3">
    <source>
        <dbReference type="Pfam" id="PF08401"/>
    </source>
</evidence>
<evidence type="ECO:0000313" key="4">
    <source>
        <dbReference type="EMBL" id="SEE48048.1"/>
    </source>
</evidence>
<feature type="domain" description="N-terminal" evidence="3">
    <location>
        <begin position="35"/>
        <end position="102"/>
    </location>
</feature>
<dbReference type="EMBL" id="FNUC01000003">
    <property type="protein sequence ID" value="SEE48048.1"/>
    <property type="molecule type" value="Genomic_DNA"/>
</dbReference>
<evidence type="ECO:0008006" key="6">
    <source>
        <dbReference type="Google" id="ProtNLM"/>
    </source>
</evidence>
<name>A0A1H5J8V8_9ACTN</name>
<dbReference type="Pfam" id="PF06114">
    <property type="entry name" value="Peptidase_M78"/>
    <property type="match status" value="1"/>
</dbReference>
<dbReference type="RefSeq" id="WP_069114513.1">
    <property type="nucleotide sequence ID" value="NZ_FNUC01000003.1"/>
</dbReference>
<protein>
    <recommendedName>
        <fullName evidence="6">Antirestriction protein ArdC</fullName>
    </recommendedName>
</protein>
<dbReference type="InterPro" id="IPR010359">
    <property type="entry name" value="IrrE_HExxH"/>
</dbReference>
<evidence type="ECO:0000256" key="1">
    <source>
        <dbReference type="SAM" id="MobiDB-lite"/>
    </source>
</evidence>
<proteinExistence type="predicted"/>
<accession>A0A1H5J8V8</accession>
<organism evidence="4 5">
    <name type="scientific">Jiangella alba</name>
    <dbReference type="NCBI Taxonomy" id="561176"/>
    <lineage>
        <taxon>Bacteria</taxon>
        <taxon>Bacillati</taxon>
        <taxon>Actinomycetota</taxon>
        <taxon>Actinomycetes</taxon>
        <taxon>Jiangellales</taxon>
        <taxon>Jiangellaceae</taxon>
        <taxon>Jiangella</taxon>
    </lineage>
</organism>
<sequence>MSKRDEERAAKLAQLHEELTGAVEGLVSSADWRRAVVFAARFRSGSFNNTLLIWAQHLAAYGQGRVPEPVPTYIAGYRQWKGLGRQVRDDEPGYRIFAPLKVRMASSTPQDAASWRRLAPGEEPQPGEVVRRPAAGMKRAHVWDVSLTEGAPIPARPAPALLAGEAPAGLWDGLTALAEEHDFAVRLVGSAVELGGANGLTDHQAGTVSVRGDMDPAARVKTLAHELGHVLMHPPGDPDVTAHRGIREVQAESVALMVGAVHGLDTSGYTVPYVATWANRVPDTSPVEVIKTTGERVRLTALRILNALPTVQDGNGDPPGLTRTTSTPAAPTPGRTVAGPGRAPAGGQGRLPAPGPGL</sequence>
<dbReference type="InterPro" id="IPR013610">
    <property type="entry name" value="ArdC_N"/>
</dbReference>